<organism evidence="1 2">
    <name type="scientific">Capnocytophaga bilenii</name>
    <dbReference type="NCBI Taxonomy" id="2819369"/>
    <lineage>
        <taxon>Bacteria</taxon>
        <taxon>Pseudomonadati</taxon>
        <taxon>Bacteroidota</taxon>
        <taxon>Flavobacteriia</taxon>
        <taxon>Flavobacteriales</taxon>
        <taxon>Flavobacteriaceae</taxon>
        <taxon>Capnocytophaga</taxon>
    </lineage>
</organism>
<dbReference type="EMBL" id="JAGDYP010000004">
    <property type="protein sequence ID" value="MBO1884063.1"/>
    <property type="molecule type" value="Genomic_DNA"/>
</dbReference>
<dbReference type="Pfam" id="PF13715">
    <property type="entry name" value="CarbopepD_reg_2"/>
    <property type="match status" value="1"/>
</dbReference>
<proteinExistence type="predicted"/>
<dbReference type="RefSeq" id="WP_208058617.1">
    <property type="nucleotide sequence ID" value="NZ_JAGDYP010000004.1"/>
</dbReference>
<keyword evidence="1" id="KW-0675">Receptor</keyword>
<name>A0ABS3PXL1_9FLAO</name>
<evidence type="ECO:0000313" key="1">
    <source>
        <dbReference type="EMBL" id="MBO1884063.1"/>
    </source>
</evidence>
<gene>
    <name evidence="1" type="ORF">J4N46_06465</name>
</gene>
<protein>
    <submittedName>
        <fullName evidence="1">TonB-dependent receptor</fullName>
    </submittedName>
</protein>
<dbReference type="SUPFAM" id="SSF49464">
    <property type="entry name" value="Carboxypeptidase regulatory domain-like"/>
    <property type="match status" value="1"/>
</dbReference>
<reference evidence="1 2" key="1">
    <citation type="submission" date="2021-03" db="EMBL/GenBank/DDBJ databases">
        <title>Isolation and description of Capnocytophaga bilenii sp. nov., a novel Capnocytophaga species, isolated from a gingivitis subject.</title>
        <authorList>
            <person name="Antezack A."/>
            <person name="Monnet-Corti V."/>
            <person name="La Scola B."/>
        </authorList>
    </citation>
    <scope>NUCLEOTIDE SEQUENCE [LARGE SCALE GENOMIC DNA]</scope>
    <source>
        <strain evidence="1 2">Marseille-Q4570</strain>
    </source>
</reference>
<dbReference type="Proteomes" id="UP000681610">
    <property type="component" value="Unassembled WGS sequence"/>
</dbReference>
<evidence type="ECO:0000313" key="2">
    <source>
        <dbReference type="Proteomes" id="UP000681610"/>
    </source>
</evidence>
<comment type="caution">
    <text evidence="1">The sequence shown here is derived from an EMBL/GenBank/DDBJ whole genome shotgun (WGS) entry which is preliminary data.</text>
</comment>
<dbReference type="SUPFAM" id="SSF56935">
    <property type="entry name" value="Porins"/>
    <property type="match status" value="1"/>
</dbReference>
<dbReference type="Gene3D" id="2.60.40.1120">
    <property type="entry name" value="Carboxypeptidase-like, regulatory domain"/>
    <property type="match status" value="1"/>
</dbReference>
<sequence length="704" mass="79563">MKHFIAILVYLYAAFAYGQTTLRGKVVDDHNKPIMGVNVFLQGTIEGASTDENGNFQFVSHQKGSATLVCKHLAMNDASKLITLQDDMPALHITMTEKEAALDEVILTGRESSLGITDKKRAIILNTMDIDTTPGADGDIVSTLSVLPGAQQVGESGLLFVRGGSGEETKVLIDGLEVLNPFYSGVPDVAQRNRFSPHIFKGIIFNTGGYSPQYGNALSSVLSLETNDHPNKPSTVIAILPYGIQGGYDFLSKKETRSGGFDVGYFNFKPYHKLVKQHVEWLKPAESLILTGTFRQNTSKGMLKWYGYCNTMDQAINQPQVELRGEKHPYESKNVNAVSILTYTQELNTHWELYTGYGFNYNRDKITDWNNYEHKYATQHQFRAVAAGTPIDNWHTEVGTELFAYNGNYGNDYTTALWANASLPLQRKLYLQAGIRTEYSNQLHQADVLPRMALNYRTGKLHQLSVSAGLYSQKPTESFLPIYRDLAFAKSAHYIANYQYTYDRRIFRVEAYYKDYQRLLSYANGHLPTASGRGYAKGIDIFWRDSKTLKGFDYWLSYSFLDTQRQFLHYPIMAQPSFAMPHTAHIVAKYFFEQLGLFVGGSYSVSSGRAYENPNNSSFLSDRTPVYYNLNANIALLRKGKHTFNTIVFSVNNITGYEPIFSYRYSNDGSYRLPITLPYKRSFLVGWFISIGKDRSSEIIDQLP</sequence>
<keyword evidence="2" id="KW-1185">Reference proteome</keyword>
<accession>A0ABS3PXL1</accession>
<dbReference type="InterPro" id="IPR008969">
    <property type="entry name" value="CarboxyPept-like_regulatory"/>
</dbReference>